<accession>A0ABU5C7T8</accession>
<gene>
    <name evidence="2" type="ORF">RWE15_11525</name>
</gene>
<proteinExistence type="predicted"/>
<dbReference type="InterPro" id="IPR025434">
    <property type="entry name" value="YesK-like"/>
</dbReference>
<keyword evidence="1" id="KW-0812">Transmembrane</keyword>
<evidence type="ECO:0000313" key="3">
    <source>
        <dbReference type="Proteomes" id="UP001281447"/>
    </source>
</evidence>
<keyword evidence="1" id="KW-1133">Transmembrane helix</keyword>
<sequence>MFSLVVLTVIFIIVIALISLIYKNIEKKIFLSLAFVFISVVLFFISFIVGGWEGLGLGAVCISLFAASFIA</sequence>
<dbReference type="Proteomes" id="UP001281447">
    <property type="component" value="Unassembled WGS sequence"/>
</dbReference>
<keyword evidence="1" id="KW-0472">Membrane</keyword>
<protein>
    <submittedName>
        <fullName evidence="2">YesK family protein</fullName>
    </submittedName>
</protein>
<feature type="transmembrane region" description="Helical" evidence="1">
    <location>
        <begin position="29"/>
        <end position="48"/>
    </location>
</feature>
<organism evidence="2 3">
    <name type="scientific">Tigheibacillus halophilus</name>
    <dbReference type="NCBI Taxonomy" id="361280"/>
    <lineage>
        <taxon>Bacteria</taxon>
        <taxon>Bacillati</taxon>
        <taxon>Bacillota</taxon>
        <taxon>Bacilli</taxon>
        <taxon>Bacillales</taxon>
        <taxon>Bacillaceae</taxon>
        <taxon>Tigheibacillus</taxon>
    </lineage>
</organism>
<keyword evidence="3" id="KW-1185">Reference proteome</keyword>
<feature type="transmembrane region" description="Helical" evidence="1">
    <location>
        <begin position="6"/>
        <end position="22"/>
    </location>
</feature>
<dbReference type="EMBL" id="JAWDIP010000003">
    <property type="protein sequence ID" value="MDY0394946.1"/>
    <property type="molecule type" value="Genomic_DNA"/>
</dbReference>
<dbReference type="RefSeq" id="WP_390355678.1">
    <property type="nucleotide sequence ID" value="NZ_JBHUIZ010000010.1"/>
</dbReference>
<dbReference type="Pfam" id="PF14150">
    <property type="entry name" value="YesK"/>
    <property type="match status" value="1"/>
</dbReference>
<evidence type="ECO:0000313" key="2">
    <source>
        <dbReference type="EMBL" id="MDY0394946.1"/>
    </source>
</evidence>
<comment type="caution">
    <text evidence="2">The sequence shown here is derived from an EMBL/GenBank/DDBJ whole genome shotgun (WGS) entry which is preliminary data.</text>
</comment>
<reference evidence="2 3" key="1">
    <citation type="submission" date="2023-10" db="EMBL/GenBank/DDBJ databases">
        <title>Virgibacillus halophilus 5B73C genome.</title>
        <authorList>
            <person name="Miliotis G."/>
            <person name="Sengupta P."/>
            <person name="Hameed A."/>
            <person name="Chuvochina M."/>
            <person name="Mcdonagh F."/>
            <person name="Simpson A.C."/>
            <person name="Singh N.K."/>
            <person name="Rekha P.D."/>
            <person name="Raman K."/>
            <person name="Hugenholtz P."/>
            <person name="Venkateswaran K."/>
        </authorList>
    </citation>
    <scope>NUCLEOTIDE SEQUENCE [LARGE SCALE GENOMIC DNA]</scope>
    <source>
        <strain evidence="2 3">5B73C</strain>
    </source>
</reference>
<evidence type="ECO:0000256" key="1">
    <source>
        <dbReference type="SAM" id="Phobius"/>
    </source>
</evidence>
<name>A0ABU5C7T8_9BACI</name>